<dbReference type="PROSITE" id="PS00237">
    <property type="entry name" value="G_PROTEIN_RECEP_F1_1"/>
    <property type="match status" value="1"/>
</dbReference>
<name>A0A5Q0TX08_RHYFE</name>
<sequence>MFSYVFVYLIKTNVNKMDDEFDNSTLKAMLNKSSEVDPKLYEQYLTNKAIDEPAYTVLAVMYGILIVLGALGNTLVIISVIRKSSMRTPRNMFIFNLAVADLLLCTVTMPLTLMEILTKYFPLGNYLFVCKLIGILQATSTYVSTLSITAIALDRYQVIVYPTKENLQIFGAASILSAIWLIAMILASPLFFIRHLTHHELTMTGSVIFRLDFCIENWPVEHGRAYYSIFSLIFQYTLPIFIVSCSYLSISHKLKRRFQGVLVSTEENLQRNRRQLRGRRLQRTNILLGSIAIIFCISWLPLNLFNLIADLSTDSNKFTSQPMMVCYAICHMMGMSSACSNPILYGCLNENFWKEFKDILCIEKRTDDVVGTSQKVSVRRKSQKHRSKPDLVTAATDYQQCNTVSTDMTVLTKC</sequence>
<evidence type="ECO:0000313" key="12">
    <source>
        <dbReference type="EMBL" id="QGA72501.1"/>
    </source>
</evidence>
<keyword evidence="7 9" id="KW-0675">Receptor</keyword>
<feature type="transmembrane region" description="Helical" evidence="10">
    <location>
        <begin position="169"/>
        <end position="193"/>
    </location>
</feature>
<dbReference type="PRINTS" id="PR00237">
    <property type="entry name" value="GPCRRHODOPSN"/>
</dbReference>
<comment type="subcellular location">
    <subcellularLocation>
        <location evidence="1">Membrane</location>
        <topology evidence="1">Multi-pass membrane protein</topology>
    </subcellularLocation>
</comment>
<keyword evidence="5 9" id="KW-0297">G-protein coupled receptor</keyword>
<dbReference type="InterPro" id="IPR000276">
    <property type="entry name" value="GPCR_Rhodpsn"/>
</dbReference>
<dbReference type="InterPro" id="IPR000611">
    <property type="entry name" value="NPY_rcpt"/>
</dbReference>
<dbReference type="InterPro" id="IPR017452">
    <property type="entry name" value="GPCR_Rhodpsn_7TM"/>
</dbReference>
<keyword evidence="3 9" id="KW-0812">Transmembrane</keyword>
<evidence type="ECO:0000256" key="9">
    <source>
        <dbReference type="RuleBase" id="RU000688"/>
    </source>
</evidence>
<protein>
    <submittedName>
        <fullName evidence="12">Neuropeptide f receptor 1</fullName>
    </submittedName>
</protein>
<gene>
    <name evidence="12" type="primary">GPCR</name>
</gene>
<dbReference type="CDD" id="cd15203">
    <property type="entry name" value="7tmA_NPYR-like"/>
    <property type="match status" value="1"/>
</dbReference>
<evidence type="ECO:0000256" key="8">
    <source>
        <dbReference type="ARBA" id="ARBA00023224"/>
    </source>
</evidence>
<feature type="transmembrane region" description="Helical" evidence="10">
    <location>
        <begin position="126"/>
        <end position="148"/>
    </location>
</feature>
<dbReference type="PROSITE" id="PS50262">
    <property type="entry name" value="G_PROTEIN_RECEP_F1_2"/>
    <property type="match status" value="1"/>
</dbReference>
<dbReference type="GO" id="GO:0004983">
    <property type="term" value="F:neuropeptide Y receptor activity"/>
    <property type="evidence" value="ECO:0007669"/>
    <property type="project" value="InterPro"/>
</dbReference>
<evidence type="ECO:0000256" key="5">
    <source>
        <dbReference type="ARBA" id="ARBA00023040"/>
    </source>
</evidence>
<dbReference type="GO" id="GO:0016020">
    <property type="term" value="C:membrane"/>
    <property type="evidence" value="ECO:0007669"/>
    <property type="project" value="UniProtKB-SubCell"/>
</dbReference>
<dbReference type="AlphaFoldDB" id="A0A5Q0TX08"/>
<accession>A0A5Q0TX08</accession>
<dbReference type="SUPFAM" id="SSF81321">
    <property type="entry name" value="Family A G protein-coupled receptor-like"/>
    <property type="match status" value="1"/>
</dbReference>
<evidence type="ECO:0000256" key="2">
    <source>
        <dbReference type="ARBA" id="ARBA00010663"/>
    </source>
</evidence>
<dbReference type="EMBL" id="MK751497">
    <property type="protein sequence ID" value="QGA72501.1"/>
    <property type="molecule type" value="mRNA"/>
</dbReference>
<evidence type="ECO:0000256" key="4">
    <source>
        <dbReference type="ARBA" id="ARBA00022989"/>
    </source>
</evidence>
<dbReference type="PANTHER" id="PTHR24235:SF30">
    <property type="entry name" value="NEUROPEPTIDE F RECEPTOR"/>
    <property type="match status" value="1"/>
</dbReference>
<evidence type="ECO:0000256" key="7">
    <source>
        <dbReference type="ARBA" id="ARBA00023170"/>
    </source>
</evidence>
<keyword evidence="8 9" id="KW-0807">Transducer</keyword>
<dbReference type="Gene3D" id="1.20.1070.10">
    <property type="entry name" value="Rhodopsin 7-helix transmembrane proteins"/>
    <property type="match status" value="1"/>
</dbReference>
<comment type="similarity">
    <text evidence="2 9">Belongs to the G-protein coupled receptor 1 family.</text>
</comment>
<proteinExistence type="evidence at transcript level"/>
<organism evidence="12">
    <name type="scientific">Rhynchophorus ferrugineus</name>
    <name type="common">Red palm weevil</name>
    <name type="synonym">Curculio ferrugineus</name>
    <dbReference type="NCBI Taxonomy" id="354439"/>
    <lineage>
        <taxon>Eukaryota</taxon>
        <taxon>Metazoa</taxon>
        <taxon>Ecdysozoa</taxon>
        <taxon>Arthropoda</taxon>
        <taxon>Hexapoda</taxon>
        <taxon>Insecta</taxon>
        <taxon>Pterygota</taxon>
        <taxon>Neoptera</taxon>
        <taxon>Endopterygota</taxon>
        <taxon>Coleoptera</taxon>
        <taxon>Polyphaga</taxon>
        <taxon>Cucujiformia</taxon>
        <taxon>Curculionidae</taxon>
        <taxon>Dryophthorinae</taxon>
        <taxon>Rhynchophorus</taxon>
    </lineage>
</organism>
<evidence type="ECO:0000259" key="11">
    <source>
        <dbReference type="PROSITE" id="PS50262"/>
    </source>
</evidence>
<feature type="domain" description="G-protein coupled receptors family 1 profile" evidence="11">
    <location>
        <begin position="72"/>
        <end position="345"/>
    </location>
</feature>
<feature type="transmembrane region" description="Helical" evidence="10">
    <location>
        <begin position="284"/>
        <end position="302"/>
    </location>
</feature>
<keyword evidence="4 10" id="KW-1133">Transmembrane helix</keyword>
<reference evidence="12" key="1">
    <citation type="submission" date="2019-04" db="EMBL/GenBank/DDBJ databases">
        <title>Identification and expression profiles of neuropeptides and their G protein-coupled receptors in the Red palm weevil Rhynchophorus ferrugineus (Coleoptera: Curculionidae).</title>
        <authorList>
            <person name="Zhang H."/>
            <person name="Bai J."/>
            <person name="Huang S."/>
            <person name="Hou Y."/>
        </authorList>
    </citation>
    <scope>NUCLEOTIDE SEQUENCE</scope>
</reference>
<keyword evidence="6 10" id="KW-0472">Membrane</keyword>
<evidence type="ECO:0000256" key="10">
    <source>
        <dbReference type="SAM" id="Phobius"/>
    </source>
</evidence>
<feature type="transmembrane region" description="Helical" evidence="10">
    <location>
        <begin position="54"/>
        <end position="81"/>
    </location>
</feature>
<evidence type="ECO:0000256" key="3">
    <source>
        <dbReference type="ARBA" id="ARBA00022692"/>
    </source>
</evidence>
<feature type="transmembrane region" description="Helical" evidence="10">
    <location>
        <begin position="322"/>
        <end position="348"/>
    </location>
</feature>
<feature type="transmembrane region" description="Helical" evidence="10">
    <location>
        <begin position="225"/>
        <end position="250"/>
    </location>
</feature>
<feature type="transmembrane region" description="Helical" evidence="10">
    <location>
        <begin position="93"/>
        <end position="114"/>
    </location>
</feature>
<dbReference type="PRINTS" id="PR01012">
    <property type="entry name" value="NRPEPTIDEYR"/>
</dbReference>
<evidence type="ECO:0000256" key="1">
    <source>
        <dbReference type="ARBA" id="ARBA00004141"/>
    </source>
</evidence>
<evidence type="ECO:0000256" key="6">
    <source>
        <dbReference type="ARBA" id="ARBA00023136"/>
    </source>
</evidence>
<dbReference type="Pfam" id="PF00001">
    <property type="entry name" value="7tm_1"/>
    <property type="match status" value="1"/>
</dbReference>
<dbReference type="PANTHER" id="PTHR24235">
    <property type="entry name" value="NEUROPEPTIDE Y RECEPTOR"/>
    <property type="match status" value="1"/>
</dbReference>